<comment type="pathway">
    <text evidence="3">Alkaloid biosynthesis.</text>
</comment>
<dbReference type="SUPFAM" id="SSF48264">
    <property type="entry name" value="Cytochrome P450"/>
    <property type="match status" value="1"/>
</dbReference>
<dbReference type="PRINTS" id="PR00385">
    <property type="entry name" value="P450"/>
</dbReference>
<evidence type="ECO:0000256" key="2">
    <source>
        <dbReference type="ARBA" id="ARBA00004167"/>
    </source>
</evidence>
<dbReference type="GO" id="GO:0016705">
    <property type="term" value="F:oxidoreductase activity, acting on paired donors, with incorporation or reduction of molecular oxygen"/>
    <property type="evidence" value="ECO:0007669"/>
    <property type="project" value="InterPro"/>
</dbReference>
<keyword evidence="12" id="KW-0503">Monooxygenase</keyword>
<name>A0A5B7LK22_PAPSO</name>
<evidence type="ECO:0000256" key="6">
    <source>
        <dbReference type="ARBA" id="ARBA00022723"/>
    </source>
</evidence>
<evidence type="ECO:0000256" key="4">
    <source>
        <dbReference type="ARBA" id="ARBA00022617"/>
    </source>
</evidence>
<accession>A0A5B7LK22</accession>
<dbReference type="InterPro" id="IPR050651">
    <property type="entry name" value="Plant_Cytochrome_P450_Monoox"/>
</dbReference>
<feature type="transmembrane region" description="Helical" evidence="13">
    <location>
        <begin position="20"/>
        <end position="39"/>
    </location>
</feature>
<comment type="similarity">
    <text evidence="12">Belongs to the cytochrome P450 family.</text>
</comment>
<organism evidence="14">
    <name type="scientific">Papaver somniferum</name>
    <name type="common">Opium poppy</name>
    <dbReference type="NCBI Taxonomy" id="3469"/>
    <lineage>
        <taxon>Eukaryota</taxon>
        <taxon>Viridiplantae</taxon>
        <taxon>Streptophyta</taxon>
        <taxon>Embryophyta</taxon>
        <taxon>Tracheophyta</taxon>
        <taxon>Spermatophyta</taxon>
        <taxon>Magnoliopsida</taxon>
        <taxon>Ranunculales</taxon>
        <taxon>Papaveraceae</taxon>
        <taxon>Papaveroideae</taxon>
        <taxon>Papaver</taxon>
    </lineage>
</organism>
<proteinExistence type="inferred from homology"/>
<evidence type="ECO:0000256" key="12">
    <source>
        <dbReference type="RuleBase" id="RU000461"/>
    </source>
</evidence>
<keyword evidence="9 11" id="KW-0408">Iron</keyword>
<evidence type="ECO:0000256" key="11">
    <source>
        <dbReference type="PIRSR" id="PIRSR602401-1"/>
    </source>
</evidence>
<evidence type="ECO:0000256" key="7">
    <source>
        <dbReference type="ARBA" id="ARBA00022989"/>
    </source>
</evidence>
<dbReference type="AlphaFoldDB" id="A0A5B7LK22"/>
<dbReference type="EMBL" id="MH838003">
    <property type="protein sequence ID" value="QBG82626.1"/>
    <property type="molecule type" value="Genomic_DNA"/>
</dbReference>
<dbReference type="PANTHER" id="PTHR47947">
    <property type="entry name" value="CYTOCHROME P450 82C3-RELATED"/>
    <property type="match status" value="1"/>
</dbReference>
<dbReference type="PROSITE" id="PS00086">
    <property type="entry name" value="CYTOCHROME_P450"/>
    <property type="match status" value="1"/>
</dbReference>
<evidence type="ECO:0000256" key="8">
    <source>
        <dbReference type="ARBA" id="ARBA00023002"/>
    </source>
</evidence>
<evidence type="ECO:0000256" key="10">
    <source>
        <dbReference type="ARBA" id="ARBA00023136"/>
    </source>
</evidence>
<comment type="cofactor">
    <cofactor evidence="1 11">
        <name>heme</name>
        <dbReference type="ChEBI" id="CHEBI:30413"/>
    </cofactor>
</comment>
<evidence type="ECO:0000256" key="1">
    <source>
        <dbReference type="ARBA" id="ARBA00001971"/>
    </source>
</evidence>
<evidence type="ECO:0000256" key="13">
    <source>
        <dbReference type="SAM" id="Phobius"/>
    </source>
</evidence>
<dbReference type="FunFam" id="1.10.630.10:FF:000026">
    <property type="entry name" value="Cytochrome P450 82C4"/>
    <property type="match status" value="1"/>
</dbReference>
<dbReference type="PRINTS" id="PR00463">
    <property type="entry name" value="EP450I"/>
</dbReference>
<keyword evidence="10 13" id="KW-0472">Membrane</keyword>
<keyword evidence="5 13" id="KW-0812">Transmembrane</keyword>
<sequence>MSCLMMKKSFHIFYDQATSIFTLLLAFLVTFSTIIIYYVQKKRDLKHNVTSSSSSAITTTPLLPEASGSWPVIGHLLLFMGEHQLTHVTLGNMADKHGPIFSVRLGSHRTLVVSSWDMVKECFTGMTDKLFSNRPVSLATKIMMYDTESYVFAPYGKYWRELRKISTHRLLSHQQLEKSKYMRVSEVDNAFKKLHESCSNNKQGGDTASATTLVRMDDWLAYLTFNVIGRIVGGFQSNAVTTGGTTSSQEKFKLALDELSQLMAVFAVSDVVPWLGWIDRLSGLTGKMKNCGKKLDAIVGNAIEDHRQKNRISKENPGAVMEHKEEDFIDVCLSIMEQSQIPGNNPEISVKAMILDMLIGGSDTIKSVMIWTLSLLLNHQDVLDKATAEVDKHFRKKKKLSHNTPTVDAADIPNLIYIQAIIKESMRLYPAGNLTERMTSDDCEVGGFHIPAGTRLWVNVWKMQRDPKVWNDPLVFRPERFLNSDIDVKGKHYELVPFGTGRRICPGASFALEVLHLLLTRLILEFEMKAPDGNIDMRVRPGFFNSKVMPLDVLVTPRKLEY</sequence>
<dbReference type="GO" id="GO:0016020">
    <property type="term" value="C:membrane"/>
    <property type="evidence" value="ECO:0007669"/>
    <property type="project" value="UniProtKB-SubCell"/>
</dbReference>
<keyword evidence="7 13" id="KW-1133">Transmembrane helix</keyword>
<evidence type="ECO:0000256" key="5">
    <source>
        <dbReference type="ARBA" id="ARBA00022692"/>
    </source>
</evidence>
<dbReference type="InterPro" id="IPR017972">
    <property type="entry name" value="Cyt_P450_CS"/>
</dbReference>
<reference evidence="14" key="1">
    <citation type="journal article" date="2019" name="Plant Physiol.">
        <title>Purine permease-type benzylisoquinoline alkaloid transporters in opium poppy.</title>
        <authorList>
            <person name="Dastmalchi M."/>
            <person name="Chang L."/>
            <person name="Chen R."/>
            <person name="Yu L."/>
            <person name="Chen X."/>
            <person name="Hagel J."/>
            <person name="Facchini P.J."/>
        </authorList>
    </citation>
    <scope>NUCLEOTIDE SEQUENCE</scope>
</reference>
<dbReference type="Gene3D" id="1.10.630.10">
    <property type="entry name" value="Cytochrome P450"/>
    <property type="match status" value="1"/>
</dbReference>
<evidence type="ECO:0000313" key="14">
    <source>
        <dbReference type="EMBL" id="QBG82626.1"/>
    </source>
</evidence>
<comment type="subcellular location">
    <subcellularLocation>
        <location evidence="2">Membrane</location>
        <topology evidence="2">Single-pass membrane protein</topology>
    </subcellularLocation>
</comment>
<dbReference type="PANTHER" id="PTHR47947:SF26">
    <property type="entry name" value="CYTOCHROME P450"/>
    <property type="match status" value="1"/>
</dbReference>
<keyword evidence="8 12" id="KW-0560">Oxidoreductase</keyword>
<evidence type="ECO:0000256" key="9">
    <source>
        <dbReference type="ARBA" id="ARBA00023004"/>
    </source>
</evidence>
<evidence type="ECO:0000256" key="3">
    <source>
        <dbReference type="ARBA" id="ARBA00004913"/>
    </source>
</evidence>
<dbReference type="GO" id="GO:0033075">
    <property type="term" value="P:isoquinoline alkaloid biosynthetic process"/>
    <property type="evidence" value="ECO:0007669"/>
    <property type="project" value="UniProtKB-ARBA"/>
</dbReference>
<dbReference type="InterPro" id="IPR036396">
    <property type="entry name" value="Cyt_P450_sf"/>
</dbReference>
<feature type="binding site" description="axial binding residue" evidence="11">
    <location>
        <position position="505"/>
    </location>
    <ligand>
        <name>heme</name>
        <dbReference type="ChEBI" id="CHEBI:30413"/>
    </ligand>
    <ligandPart>
        <name>Fe</name>
        <dbReference type="ChEBI" id="CHEBI:18248"/>
    </ligandPart>
</feature>
<dbReference type="Pfam" id="PF00067">
    <property type="entry name" value="p450"/>
    <property type="match status" value="1"/>
</dbReference>
<dbReference type="GO" id="GO:0005506">
    <property type="term" value="F:iron ion binding"/>
    <property type="evidence" value="ECO:0007669"/>
    <property type="project" value="InterPro"/>
</dbReference>
<dbReference type="GO" id="GO:0020037">
    <property type="term" value="F:heme binding"/>
    <property type="evidence" value="ECO:0007669"/>
    <property type="project" value="InterPro"/>
</dbReference>
<dbReference type="GO" id="GO:0004497">
    <property type="term" value="F:monooxygenase activity"/>
    <property type="evidence" value="ECO:0007669"/>
    <property type="project" value="UniProtKB-KW"/>
</dbReference>
<protein>
    <submittedName>
        <fullName evidence="14">Cytochrome P450</fullName>
    </submittedName>
</protein>
<dbReference type="InterPro" id="IPR001128">
    <property type="entry name" value="Cyt_P450"/>
</dbReference>
<keyword evidence="6 11" id="KW-0479">Metal-binding</keyword>
<dbReference type="InterPro" id="IPR002401">
    <property type="entry name" value="Cyt_P450_E_grp-I"/>
</dbReference>
<keyword evidence="4 11" id="KW-0349">Heme</keyword>